<proteinExistence type="predicted"/>
<sequence length="65" mass="6724">MTTQIVNKNEAKVDLGQETSKFTVRIIMAMAGLIGLWATACLIGGLASGGIGNLIKGYISTIVGL</sequence>
<keyword evidence="3" id="KW-1185">Reference proteome</keyword>
<keyword evidence="1" id="KW-0472">Membrane</keyword>
<feature type="transmembrane region" description="Helical" evidence="1">
    <location>
        <begin position="26"/>
        <end position="47"/>
    </location>
</feature>
<protein>
    <submittedName>
        <fullName evidence="2">Uncharacterized protein</fullName>
    </submittedName>
</protein>
<evidence type="ECO:0000313" key="2">
    <source>
        <dbReference type="EMBL" id="QQG65461.1"/>
    </source>
</evidence>
<organism evidence="2 3">
    <name type="scientific">Desulfobulbus oligotrophicus</name>
    <dbReference type="NCBI Taxonomy" id="1909699"/>
    <lineage>
        <taxon>Bacteria</taxon>
        <taxon>Pseudomonadati</taxon>
        <taxon>Thermodesulfobacteriota</taxon>
        <taxon>Desulfobulbia</taxon>
        <taxon>Desulfobulbales</taxon>
        <taxon>Desulfobulbaceae</taxon>
        <taxon>Desulfobulbus</taxon>
    </lineage>
</organism>
<dbReference type="EMBL" id="CP054140">
    <property type="protein sequence ID" value="QQG65461.1"/>
    <property type="molecule type" value="Genomic_DNA"/>
</dbReference>
<reference evidence="2 3" key="1">
    <citation type="submission" date="2020-05" db="EMBL/GenBank/DDBJ databases">
        <title>Complete genome of Desulfobulbus oligotrophicus.</title>
        <authorList>
            <person name="Podar M."/>
        </authorList>
    </citation>
    <scope>NUCLEOTIDE SEQUENCE [LARGE SCALE GENOMIC DNA]</scope>
    <source>
        <strain evidence="2 3">Prop6</strain>
    </source>
</reference>
<dbReference type="AlphaFoldDB" id="A0A7T5VCV0"/>
<name>A0A7T5VCV0_9BACT</name>
<dbReference type="Proteomes" id="UP000596092">
    <property type="component" value="Chromosome"/>
</dbReference>
<gene>
    <name evidence="2" type="ORF">HP555_06065</name>
</gene>
<dbReference type="RefSeq" id="WP_199264282.1">
    <property type="nucleotide sequence ID" value="NZ_CP054140.1"/>
</dbReference>
<evidence type="ECO:0000313" key="3">
    <source>
        <dbReference type="Proteomes" id="UP000596092"/>
    </source>
</evidence>
<keyword evidence="1" id="KW-0812">Transmembrane</keyword>
<evidence type="ECO:0000256" key="1">
    <source>
        <dbReference type="SAM" id="Phobius"/>
    </source>
</evidence>
<accession>A0A7T5VCV0</accession>
<dbReference type="KEGG" id="dog:HP555_06065"/>
<keyword evidence="1" id="KW-1133">Transmembrane helix</keyword>